<name>Q0EXV1_9PROT</name>
<evidence type="ECO:0000259" key="1">
    <source>
        <dbReference type="SMART" id="SM00960"/>
    </source>
</evidence>
<dbReference type="InParanoid" id="Q0EXV1"/>
<dbReference type="SUPFAM" id="SSF103196">
    <property type="entry name" value="Roadblock/LC7 domain"/>
    <property type="match status" value="1"/>
</dbReference>
<dbReference type="SMART" id="SM00960">
    <property type="entry name" value="Robl_LC7"/>
    <property type="match status" value="1"/>
</dbReference>
<dbReference type="RefSeq" id="WP_009850438.1">
    <property type="nucleotide sequence ID" value="NZ_DS022295.1"/>
</dbReference>
<dbReference type="OrthoDB" id="5298426at2"/>
<dbReference type="Pfam" id="PF03259">
    <property type="entry name" value="Robl_LC7"/>
    <property type="match status" value="1"/>
</dbReference>
<dbReference type="Proteomes" id="UP000005297">
    <property type="component" value="Unassembled WGS sequence"/>
</dbReference>
<dbReference type="eggNOG" id="COG2018">
    <property type="taxonomic scope" value="Bacteria"/>
</dbReference>
<dbReference type="AlphaFoldDB" id="Q0EXV1"/>
<keyword evidence="3" id="KW-1185">Reference proteome</keyword>
<gene>
    <name evidence="2" type="ORF">SPV1_00687</name>
</gene>
<evidence type="ECO:0000313" key="3">
    <source>
        <dbReference type="Proteomes" id="UP000005297"/>
    </source>
</evidence>
<accession>Q0EXV1</accession>
<dbReference type="STRING" id="314344.AL013_00790"/>
<dbReference type="InterPro" id="IPR004942">
    <property type="entry name" value="Roadblock/LAMTOR2_dom"/>
</dbReference>
<protein>
    <recommendedName>
        <fullName evidence="1">Roadblock/LAMTOR2 domain-containing protein</fullName>
    </recommendedName>
</protein>
<evidence type="ECO:0000313" key="2">
    <source>
        <dbReference type="EMBL" id="EAU54101.1"/>
    </source>
</evidence>
<dbReference type="HOGENOM" id="CLU_118613_1_2_0"/>
<reference evidence="2 3" key="1">
    <citation type="submission" date="2006-09" db="EMBL/GenBank/DDBJ databases">
        <authorList>
            <person name="Emerson D."/>
            <person name="Ferriera S."/>
            <person name="Johnson J."/>
            <person name="Kravitz S."/>
            <person name="Halpern A."/>
            <person name="Remington K."/>
            <person name="Beeson K."/>
            <person name="Tran B."/>
            <person name="Rogers Y.-H."/>
            <person name="Friedman R."/>
            <person name="Venter J.C."/>
        </authorList>
    </citation>
    <scope>NUCLEOTIDE SEQUENCE [LARGE SCALE GENOMIC DNA]</scope>
    <source>
        <strain evidence="2 3">PV-1</strain>
    </source>
</reference>
<organism evidence="2 3">
    <name type="scientific">Mariprofundus ferrooxydans PV-1</name>
    <dbReference type="NCBI Taxonomy" id="314345"/>
    <lineage>
        <taxon>Bacteria</taxon>
        <taxon>Pseudomonadati</taxon>
        <taxon>Pseudomonadota</taxon>
        <taxon>Candidatius Mariprofundia</taxon>
        <taxon>Mariprofundales</taxon>
        <taxon>Mariprofundaceae</taxon>
        <taxon>Mariprofundus</taxon>
    </lineage>
</organism>
<feature type="domain" description="Roadblock/LAMTOR2" evidence="1">
    <location>
        <begin position="8"/>
        <end position="97"/>
    </location>
</feature>
<dbReference type="Gene3D" id="3.30.450.30">
    <property type="entry name" value="Dynein light chain 2a, cytoplasmic"/>
    <property type="match status" value="1"/>
</dbReference>
<sequence length="121" mass="12532">MATKQEKIDAVLNELKMATSDIKGLGVISPDGMMIADHLGGDQGDAAAAMGAALGSLAKRVTTTLKVGEFQEVNIRGTNAGILLFDIESRAALIITVSKGANLGLVLLEARQAQSQLGQII</sequence>
<dbReference type="EMBL" id="AATS01000012">
    <property type="protein sequence ID" value="EAU54101.1"/>
    <property type="molecule type" value="Genomic_DNA"/>
</dbReference>
<comment type="caution">
    <text evidence="2">The sequence shown here is derived from an EMBL/GenBank/DDBJ whole genome shotgun (WGS) entry which is preliminary data.</text>
</comment>
<proteinExistence type="predicted"/>